<dbReference type="AlphaFoldDB" id="D9SK61"/>
<reference evidence="2 3" key="1">
    <citation type="submission" date="2010-08" db="EMBL/GenBank/DDBJ databases">
        <title>Complete sequence of Gallionella capsiferriformans ES-2.</title>
        <authorList>
            <consortium name="US DOE Joint Genome Institute"/>
            <person name="Lucas S."/>
            <person name="Copeland A."/>
            <person name="Lapidus A."/>
            <person name="Cheng J.-F."/>
            <person name="Bruce D."/>
            <person name="Goodwin L."/>
            <person name="Pitluck S."/>
            <person name="Chertkov O."/>
            <person name="Davenport K.W."/>
            <person name="Detter J.C."/>
            <person name="Han C."/>
            <person name="Tapia R."/>
            <person name="Land M."/>
            <person name="Hauser L."/>
            <person name="Chang Y.-J."/>
            <person name="Jeffries C."/>
            <person name="Kyrpides N."/>
            <person name="Ivanova N."/>
            <person name="Mikhailova N."/>
            <person name="Shelobolina E.S."/>
            <person name="Picardal F."/>
            <person name="Roden E."/>
            <person name="Emerson D."/>
            <person name="Woyke T."/>
        </authorList>
    </citation>
    <scope>NUCLEOTIDE SEQUENCE [LARGE SCALE GENOMIC DNA]</scope>
    <source>
        <strain evidence="2 3">ES-2</strain>
    </source>
</reference>
<dbReference type="EMBL" id="CP002159">
    <property type="protein sequence ID" value="ADL56473.1"/>
    <property type="molecule type" value="Genomic_DNA"/>
</dbReference>
<dbReference type="HOGENOM" id="CLU_2233362_0_0_4"/>
<dbReference type="Proteomes" id="UP000001235">
    <property type="component" value="Chromosome"/>
</dbReference>
<sequence>MIEPVKMADFFISFFSAASVIVFGALYALLFAYSKIKCVPRVMPLAYLSYAALFASVMALATVAHLFGSLFWVTVVVLMLVGYMFAPHAIWHLCVGTHDDADTLALNCINQNPHEKFHQSCKE</sequence>
<keyword evidence="3" id="KW-1185">Reference proteome</keyword>
<keyword evidence="1" id="KW-0472">Membrane</keyword>
<evidence type="ECO:0000256" key="1">
    <source>
        <dbReference type="SAM" id="Phobius"/>
    </source>
</evidence>
<feature type="transmembrane region" description="Helical" evidence="1">
    <location>
        <begin position="12"/>
        <end position="33"/>
    </location>
</feature>
<protein>
    <submittedName>
        <fullName evidence="2">Uncharacterized protein</fullName>
    </submittedName>
</protein>
<evidence type="ECO:0000313" key="2">
    <source>
        <dbReference type="EMBL" id="ADL56473.1"/>
    </source>
</evidence>
<accession>D9SK61</accession>
<evidence type="ECO:0000313" key="3">
    <source>
        <dbReference type="Proteomes" id="UP000001235"/>
    </source>
</evidence>
<keyword evidence="1" id="KW-1133">Transmembrane helix</keyword>
<dbReference type="KEGG" id="gca:Galf_2474"/>
<dbReference type="RefSeq" id="WP_013294393.1">
    <property type="nucleotide sequence ID" value="NC_014394.1"/>
</dbReference>
<dbReference type="OrthoDB" id="5570031at2"/>
<gene>
    <name evidence="2" type="ordered locus">Galf_2474</name>
</gene>
<organism evidence="2 3">
    <name type="scientific">Gallionella capsiferriformans (strain ES-2)</name>
    <name type="common">Gallionella ferruginea capsiferriformans (strain ES-2)</name>
    <dbReference type="NCBI Taxonomy" id="395494"/>
    <lineage>
        <taxon>Bacteria</taxon>
        <taxon>Pseudomonadati</taxon>
        <taxon>Pseudomonadota</taxon>
        <taxon>Betaproteobacteria</taxon>
        <taxon>Nitrosomonadales</taxon>
        <taxon>Gallionellaceae</taxon>
        <taxon>Gallionella</taxon>
    </lineage>
</organism>
<keyword evidence="1" id="KW-0812">Transmembrane</keyword>
<feature type="transmembrane region" description="Helical" evidence="1">
    <location>
        <begin position="45"/>
        <end position="64"/>
    </location>
</feature>
<name>D9SK61_GALCS</name>
<feature type="transmembrane region" description="Helical" evidence="1">
    <location>
        <begin position="70"/>
        <end position="86"/>
    </location>
</feature>
<proteinExistence type="predicted"/>
<dbReference type="STRING" id="395494.Galf_2474"/>